<organism evidence="1 2">
    <name type="scientific">Serratia phage vB_SmaM_ 2050HW</name>
    <dbReference type="NCBI Taxonomy" id="2024252"/>
    <lineage>
        <taxon>Viruses</taxon>
        <taxon>Duplodnaviria</taxon>
        <taxon>Heunggongvirae</taxon>
        <taxon>Uroviricota</taxon>
        <taxon>Caudoviricetes</taxon>
        <taxon>Chimalliviridae</taxon>
        <taxon>Moabitevirus</taxon>
        <taxon>Moabitevirus mv2050HW</taxon>
    </lineage>
</organism>
<proteinExistence type="predicted"/>
<evidence type="ECO:0000313" key="1">
    <source>
        <dbReference type="EMBL" id="ATA65639.1"/>
    </source>
</evidence>
<accession>A0A289YZG9</accession>
<name>A0A289YZG9_9CAUD</name>
<protein>
    <submittedName>
        <fullName evidence="1">Uncharacterized protein</fullName>
    </submittedName>
</protein>
<keyword evidence="2" id="KW-1185">Reference proteome</keyword>
<sequence length="151" mass="17429">MSTVAKVIVFEALEYLRLLENLCSVVEASDEMVYVNREGITHCILDDIMSGGTFEGSMRGYVFADSKCKMDVALEIIEEQRELLRNELTQVMMRQCMGVIKDASFIDNFTILGLTKSIAMRYLTNDSEMLPQQRISPRRNWGIRRRDNRAY</sequence>
<reference evidence="2" key="1">
    <citation type="submission" date="2017-06" db="EMBL/GenBank/DDBJ databases">
        <authorList>
            <person name="Zhao X."/>
        </authorList>
    </citation>
    <scope>NUCLEOTIDE SEQUENCE [LARGE SCALE GENOMIC DNA]</scope>
</reference>
<evidence type="ECO:0000313" key="2">
    <source>
        <dbReference type="Proteomes" id="UP000223363"/>
    </source>
</evidence>
<gene>
    <name evidence="1" type="ORF">2050HW_00304</name>
</gene>
<dbReference type="EMBL" id="MF285618">
    <property type="protein sequence ID" value="ATA65639.1"/>
    <property type="molecule type" value="Genomic_DNA"/>
</dbReference>
<dbReference type="Proteomes" id="UP000223363">
    <property type="component" value="Segment"/>
</dbReference>